<sequence length="80" mass="8889">MNDALTSATPQNPRRWPTQIMNDYTNSAENSGIGNLMEHVEEIPALDTTTPRTVLGEHASVIQNRFANHATENVATIRRT</sequence>
<name>A0ABR1CFL0_NECAM</name>
<comment type="caution">
    <text evidence="1">The sequence shown here is derived from an EMBL/GenBank/DDBJ whole genome shotgun (WGS) entry which is preliminary data.</text>
</comment>
<evidence type="ECO:0000313" key="2">
    <source>
        <dbReference type="Proteomes" id="UP001303046"/>
    </source>
</evidence>
<gene>
    <name evidence="1" type="primary">Necator_chrII.g7539</name>
    <name evidence="1" type="ORF">RB195_019745</name>
</gene>
<evidence type="ECO:0000313" key="1">
    <source>
        <dbReference type="EMBL" id="KAK6737237.1"/>
    </source>
</evidence>
<dbReference type="Proteomes" id="UP001303046">
    <property type="component" value="Unassembled WGS sequence"/>
</dbReference>
<organism evidence="1 2">
    <name type="scientific">Necator americanus</name>
    <name type="common">Human hookworm</name>
    <dbReference type="NCBI Taxonomy" id="51031"/>
    <lineage>
        <taxon>Eukaryota</taxon>
        <taxon>Metazoa</taxon>
        <taxon>Ecdysozoa</taxon>
        <taxon>Nematoda</taxon>
        <taxon>Chromadorea</taxon>
        <taxon>Rhabditida</taxon>
        <taxon>Rhabditina</taxon>
        <taxon>Rhabditomorpha</taxon>
        <taxon>Strongyloidea</taxon>
        <taxon>Ancylostomatidae</taxon>
        <taxon>Bunostominae</taxon>
        <taxon>Necator</taxon>
    </lineage>
</organism>
<proteinExistence type="predicted"/>
<keyword evidence="2" id="KW-1185">Reference proteome</keyword>
<dbReference type="EMBL" id="JAVFWL010000002">
    <property type="protein sequence ID" value="KAK6737237.1"/>
    <property type="molecule type" value="Genomic_DNA"/>
</dbReference>
<reference evidence="1 2" key="1">
    <citation type="submission" date="2023-08" db="EMBL/GenBank/DDBJ databases">
        <title>A Necator americanus chromosomal reference genome.</title>
        <authorList>
            <person name="Ilik V."/>
            <person name="Petrzelkova K.J."/>
            <person name="Pardy F."/>
            <person name="Fuh T."/>
            <person name="Niatou-Singa F.S."/>
            <person name="Gouil Q."/>
            <person name="Baker L."/>
            <person name="Ritchie M.E."/>
            <person name="Jex A.R."/>
            <person name="Gazzola D."/>
            <person name="Li H."/>
            <person name="Toshio Fujiwara R."/>
            <person name="Zhan B."/>
            <person name="Aroian R.V."/>
            <person name="Pafco B."/>
            <person name="Schwarz E.M."/>
        </authorList>
    </citation>
    <scope>NUCLEOTIDE SEQUENCE [LARGE SCALE GENOMIC DNA]</scope>
    <source>
        <strain evidence="1 2">Aroian</strain>
        <tissue evidence="1">Whole animal</tissue>
    </source>
</reference>
<accession>A0ABR1CFL0</accession>
<protein>
    <recommendedName>
        <fullName evidence="3">Zasp-like motif domain-containing protein</fullName>
    </recommendedName>
</protein>
<evidence type="ECO:0008006" key="3">
    <source>
        <dbReference type="Google" id="ProtNLM"/>
    </source>
</evidence>